<name>A0ABX2HTZ4_ANAHA</name>
<dbReference type="Proteomes" id="UP001644750">
    <property type="component" value="Unassembled WGS sequence"/>
</dbReference>
<organism evidence="1 2">
    <name type="scientific">Anaerostipes hadrus</name>
    <dbReference type="NCBI Taxonomy" id="649756"/>
    <lineage>
        <taxon>Bacteria</taxon>
        <taxon>Bacillati</taxon>
        <taxon>Bacillota</taxon>
        <taxon>Clostridia</taxon>
        <taxon>Lachnospirales</taxon>
        <taxon>Lachnospiraceae</taxon>
        <taxon>Anaerostipes</taxon>
    </lineage>
</organism>
<evidence type="ECO:0000313" key="1">
    <source>
        <dbReference type="EMBL" id="NSJ78185.1"/>
    </source>
</evidence>
<gene>
    <name evidence="1" type="ORF">G5A72_00970</name>
</gene>
<accession>A0ABX2HTZ4</accession>
<reference evidence="1 2" key="1">
    <citation type="journal article" date="2020" name="Cell Host Microbe">
        <title>Functional and Genomic Variation between Human-Derived Isolates of Lachnospiraceae Reveals Inter- and Intra-Species Diversity.</title>
        <authorList>
            <person name="Sorbara M.T."/>
            <person name="Littmann E.R."/>
            <person name="Fontana E."/>
            <person name="Moody T.U."/>
            <person name="Kohout C.E."/>
            <person name="Gjonbalaj M."/>
            <person name="Eaton V."/>
            <person name="Seok R."/>
            <person name="Leiner I.M."/>
            <person name="Pamer E.G."/>
        </authorList>
    </citation>
    <scope>NUCLEOTIDE SEQUENCE [LARGE SCALE GENOMIC DNA]</scope>
    <source>
        <strain evidence="1 2">MSK.14.57</strain>
    </source>
</reference>
<dbReference type="EMBL" id="JAAITB010000002">
    <property type="protein sequence ID" value="NSJ78185.1"/>
    <property type="molecule type" value="Genomic_DNA"/>
</dbReference>
<comment type="caution">
    <text evidence="1">The sequence shown here is derived from an EMBL/GenBank/DDBJ whole genome shotgun (WGS) entry which is preliminary data.</text>
</comment>
<evidence type="ECO:0000313" key="2">
    <source>
        <dbReference type="Proteomes" id="UP001644750"/>
    </source>
</evidence>
<sequence length="114" mass="13649">MRKLERNKEIIKRCTEIIKQMGVDRYLKMFPIETPYTRRPSFWKTEEGTCFFSAFMWQLNELNDREIELELRSRVKTAIKHFGLNEITRPISFDTSLIGQNNLRKGEKENESDS</sequence>
<keyword evidence="2" id="KW-1185">Reference proteome</keyword>
<dbReference type="RefSeq" id="WP_173725483.1">
    <property type="nucleotide sequence ID" value="NZ_JAAIQB010000004.1"/>
</dbReference>
<proteinExistence type="predicted"/>
<protein>
    <submittedName>
        <fullName evidence="1">Uncharacterized protein</fullName>
    </submittedName>
</protein>